<dbReference type="Proteomes" id="UP001324287">
    <property type="component" value="Chromosome"/>
</dbReference>
<name>A0ABZ1B6C2_9ACTN</name>
<keyword evidence="2" id="KW-1185">Reference proteome</keyword>
<proteinExistence type="predicted"/>
<gene>
    <name evidence="1" type="ORF">U6N30_08895</name>
</gene>
<evidence type="ECO:0000313" key="2">
    <source>
        <dbReference type="Proteomes" id="UP001324287"/>
    </source>
</evidence>
<evidence type="ECO:0008006" key="3">
    <source>
        <dbReference type="Google" id="ProtNLM"/>
    </source>
</evidence>
<accession>A0ABZ1B6C2</accession>
<dbReference type="EMBL" id="CP141261">
    <property type="protein sequence ID" value="WRL65676.1"/>
    <property type="molecule type" value="Genomic_DNA"/>
</dbReference>
<sequence length="54" mass="5280">MAAIVVGLLVLVFVVLQLTGIGGKHGPGRHMSGASMPDIGTPGIAQASVATLLG</sequence>
<dbReference type="RefSeq" id="WP_324276994.1">
    <property type="nucleotide sequence ID" value="NZ_CP141261.1"/>
</dbReference>
<organism evidence="1 2">
    <name type="scientific">Blastococcus brunescens</name>
    <dbReference type="NCBI Taxonomy" id="1564165"/>
    <lineage>
        <taxon>Bacteria</taxon>
        <taxon>Bacillati</taxon>
        <taxon>Actinomycetota</taxon>
        <taxon>Actinomycetes</taxon>
        <taxon>Geodermatophilales</taxon>
        <taxon>Geodermatophilaceae</taxon>
        <taxon>Blastococcus</taxon>
    </lineage>
</organism>
<protein>
    <recommendedName>
        <fullName evidence="3">Protein-export membrane protein SecG</fullName>
    </recommendedName>
</protein>
<reference evidence="1 2" key="1">
    <citation type="submission" date="2023-12" db="EMBL/GenBank/DDBJ databases">
        <title>Blastococcus brunescens sp. nov., an actonobacterium isolated from sandstone collected in sahara desert.</title>
        <authorList>
            <person name="Gtari M."/>
            <person name="Ghodhbane F."/>
        </authorList>
    </citation>
    <scope>NUCLEOTIDE SEQUENCE [LARGE SCALE GENOMIC DNA]</scope>
    <source>
        <strain evidence="1 2">BMG 8361</strain>
    </source>
</reference>
<evidence type="ECO:0000313" key="1">
    <source>
        <dbReference type="EMBL" id="WRL65676.1"/>
    </source>
</evidence>